<name>A0A1H3GUE2_ALLWA</name>
<dbReference type="Proteomes" id="UP000198672">
    <property type="component" value="Unassembled WGS sequence"/>
</dbReference>
<protein>
    <submittedName>
        <fullName evidence="3">Diadenosine tetraphosphate (Ap4A) hydrolase</fullName>
    </submittedName>
</protein>
<organism evidence="3 4">
    <name type="scientific">Allochromatium warmingii</name>
    <name type="common">Chromatium warmingii</name>
    <dbReference type="NCBI Taxonomy" id="61595"/>
    <lineage>
        <taxon>Bacteria</taxon>
        <taxon>Pseudomonadati</taxon>
        <taxon>Pseudomonadota</taxon>
        <taxon>Gammaproteobacteria</taxon>
        <taxon>Chromatiales</taxon>
        <taxon>Chromatiaceae</taxon>
        <taxon>Allochromatium</taxon>
    </lineage>
</organism>
<proteinExistence type="predicted"/>
<dbReference type="PIRSF" id="PIRSF000714">
    <property type="entry name" value="HIT"/>
    <property type="match status" value="1"/>
</dbReference>
<sequence>MSPSFALHPQLLADCHVLGRLPATHLLLHRNAAVPWFILVPETDLANLLDLPTAHREAVLADCTRIADALRTLDYPKINVAWIGNLVPQLHIHIIGRRPDDACWPRPVWGHLAEHRDWAESDIRAWCERVFGQ</sequence>
<comment type="caution">
    <text evidence="1">Lacks conserved residue(s) required for the propagation of feature annotation.</text>
</comment>
<gene>
    <name evidence="3" type="ORF">SAMN05421644_1272</name>
</gene>
<dbReference type="InterPro" id="IPR026026">
    <property type="entry name" value="HIT_Hint"/>
</dbReference>
<dbReference type="InterPro" id="IPR011146">
    <property type="entry name" value="HIT-like"/>
</dbReference>
<dbReference type="PROSITE" id="PS51084">
    <property type="entry name" value="HIT_2"/>
    <property type="match status" value="1"/>
</dbReference>
<dbReference type="InterPro" id="IPR036265">
    <property type="entry name" value="HIT-like_sf"/>
</dbReference>
<dbReference type="SUPFAM" id="SSF54197">
    <property type="entry name" value="HIT-like"/>
    <property type="match status" value="1"/>
</dbReference>
<evidence type="ECO:0000313" key="3">
    <source>
        <dbReference type="EMBL" id="SDY06258.1"/>
    </source>
</evidence>
<dbReference type="GO" id="GO:0016787">
    <property type="term" value="F:hydrolase activity"/>
    <property type="evidence" value="ECO:0007669"/>
    <property type="project" value="UniProtKB-KW"/>
</dbReference>
<reference evidence="4" key="1">
    <citation type="submission" date="2016-10" db="EMBL/GenBank/DDBJ databases">
        <authorList>
            <person name="Varghese N."/>
            <person name="Submissions S."/>
        </authorList>
    </citation>
    <scope>NUCLEOTIDE SEQUENCE [LARGE SCALE GENOMIC DNA]</scope>
    <source>
        <strain evidence="4">DSM 173</strain>
    </source>
</reference>
<evidence type="ECO:0000256" key="1">
    <source>
        <dbReference type="PROSITE-ProRule" id="PRU00464"/>
    </source>
</evidence>
<dbReference type="AlphaFoldDB" id="A0A1H3GUE2"/>
<dbReference type="Pfam" id="PF01230">
    <property type="entry name" value="HIT"/>
    <property type="match status" value="1"/>
</dbReference>
<keyword evidence="4" id="KW-1185">Reference proteome</keyword>
<dbReference type="Gene3D" id="3.30.428.10">
    <property type="entry name" value="HIT-like"/>
    <property type="match status" value="1"/>
</dbReference>
<dbReference type="STRING" id="61595.SAMN05421644_1272"/>
<dbReference type="RefSeq" id="WP_091334114.1">
    <property type="nucleotide sequence ID" value="NZ_FNOW01000027.1"/>
</dbReference>
<dbReference type="EMBL" id="FNOW01000027">
    <property type="protein sequence ID" value="SDY06258.1"/>
    <property type="molecule type" value="Genomic_DNA"/>
</dbReference>
<evidence type="ECO:0000259" key="2">
    <source>
        <dbReference type="PROSITE" id="PS51084"/>
    </source>
</evidence>
<feature type="domain" description="HIT" evidence="2">
    <location>
        <begin position="38"/>
        <end position="104"/>
    </location>
</feature>
<keyword evidence="3" id="KW-0378">Hydrolase</keyword>
<dbReference type="OrthoDB" id="9799145at2"/>
<accession>A0A1H3GUE2</accession>
<evidence type="ECO:0000313" key="4">
    <source>
        <dbReference type="Proteomes" id="UP000198672"/>
    </source>
</evidence>